<dbReference type="AlphaFoldDB" id="A0A0F9IW41"/>
<proteinExistence type="predicted"/>
<organism evidence="1">
    <name type="scientific">marine sediment metagenome</name>
    <dbReference type="NCBI Taxonomy" id="412755"/>
    <lineage>
        <taxon>unclassified sequences</taxon>
        <taxon>metagenomes</taxon>
        <taxon>ecological metagenomes</taxon>
    </lineage>
</organism>
<name>A0A0F9IW41_9ZZZZ</name>
<reference evidence="1" key="1">
    <citation type="journal article" date="2015" name="Nature">
        <title>Complex archaea that bridge the gap between prokaryotes and eukaryotes.</title>
        <authorList>
            <person name="Spang A."/>
            <person name="Saw J.H."/>
            <person name="Jorgensen S.L."/>
            <person name="Zaremba-Niedzwiedzka K."/>
            <person name="Martijn J."/>
            <person name="Lind A.E."/>
            <person name="van Eijk R."/>
            <person name="Schleper C."/>
            <person name="Guy L."/>
            <person name="Ettema T.J."/>
        </authorList>
    </citation>
    <scope>NUCLEOTIDE SEQUENCE</scope>
</reference>
<dbReference type="EMBL" id="LAZR01019777">
    <property type="protein sequence ID" value="KKL91272.1"/>
    <property type="molecule type" value="Genomic_DNA"/>
</dbReference>
<comment type="caution">
    <text evidence="1">The sequence shown here is derived from an EMBL/GenBank/DDBJ whole genome shotgun (WGS) entry which is preliminary data.</text>
</comment>
<accession>A0A0F9IW41</accession>
<evidence type="ECO:0000313" key="1">
    <source>
        <dbReference type="EMBL" id="KKL91272.1"/>
    </source>
</evidence>
<sequence>MIRQFTVQYAKTDEKDSTHWPTVGRAFEDKKRITVKLDSLPISSEWDGRLFLYEIKEH</sequence>
<gene>
    <name evidence="1" type="ORF">LCGC14_1896400</name>
</gene>
<protein>
    <submittedName>
        <fullName evidence="1">Uncharacterized protein</fullName>
    </submittedName>
</protein>